<dbReference type="EMBL" id="BMWS01000007">
    <property type="protein sequence ID" value="GGX13210.1"/>
    <property type="molecule type" value="Genomic_DNA"/>
</dbReference>
<proteinExistence type="predicted"/>
<accession>A0A918N1R5</accession>
<organism evidence="2 3">
    <name type="scientific">Aquimarina muelleri</name>
    <dbReference type="NCBI Taxonomy" id="279356"/>
    <lineage>
        <taxon>Bacteria</taxon>
        <taxon>Pseudomonadati</taxon>
        <taxon>Bacteroidota</taxon>
        <taxon>Flavobacteriia</taxon>
        <taxon>Flavobacteriales</taxon>
        <taxon>Flavobacteriaceae</taxon>
        <taxon>Aquimarina</taxon>
    </lineage>
</organism>
<feature type="domain" description="Phage tail collar" evidence="1">
    <location>
        <begin position="6"/>
        <end position="62"/>
    </location>
</feature>
<protein>
    <submittedName>
        <fullName evidence="2">Tail Collar domain-containing protein</fullName>
    </submittedName>
</protein>
<comment type="caution">
    <text evidence="2">The sequence shown here is derived from an EMBL/GenBank/DDBJ whole genome shotgun (WGS) entry which is preliminary data.</text>
</comment>
<gene>
    <name evidence="2" type="ORF">GCM10007384_13500</name>
</gene>
<dbReference type="RefSeq" id="WP_081414543.1">
    <property type="nucleotide sequence ID" value="NZ_BMWS01000007.1"/>
</dbReference>
<dbReference type="Pfam" id="PF07484">
    <property type="entry name" value="Collar"/>
    <property type="match status" value="1"/>
</dbReference>
<reference evidence="2 3" key="1">
    <citation type="journal article" date="2014" name="Int. J. Syst. Evol. Microbiol.">
        <title>Complete genome sequence of Corynebacterium casei LMG S-19264T (=DSM 44701T), isolated from a smear-ripened cheese.</title>
        <authorList>
            <consortium name="US DOE Joint Genome Institute (JGI-PGF)"/>
            <person name="Walter F."/>
            <person name="Albersmeier A."/>
            <person name="Kalinowski J."/>
            <person name="Ruckert C."/>
        </authorList>
    </citation>
    <scope>NUCLEOTIDE SEQUENCE [LARGE SCALE GENOMIC DNA]</scope>
    <source>
        <strain evidence="2 3">KCTC 12285</strain>
    </source>
</reference>
<sequence length="200" mass="21298">MEGNIGEIRLFAGNFAPRAWAYCNGQLLPISQNTALFSIIGTIYGGDGRTTMALPDLRGRVPISQGTGPGLSTHNLGSRGGAETVTLTTSHMANHSHLINKTGTNEVTTVIKVSTQDGDHSVPTTNSIIGKALDINGDPINMYTKNSNINLDPSTSPSTLIEGENFTTTPTGGQQPTPIMQPYLTMHYIICLQGIFPSRN</sequence>
<dbReference type="InterPro" id="IPR037053">
    <property type="entry name" value="Phage_tail_collar_dom_sf"/>
</dbReference>
<dbReference type="SUPFAM" id="SSF88874">
    <property type="entry name" value="Receptor-binding domain of short tail fibre protein gp12"/>
    <property type="match status" value="1"/>
</dbReference>
<dbReference type="AlphaFoldDB" id="A0A918N1R5"/>
<dbReference type="Proteomes" id="UP000601108">
    <property type="component" value="Unassembled WGS sequence"/>
</dbReference>
<name>A0A918N1R5_9FLAO</name>
<evidence type="ECO:0000313" key="2">
    <source>
        <dbReference type="EMBL" id="GGX13210.1"/>
    </source>
</evidence>
<evidence type="ECO:0000259" key="1">
    <source>
        <dbReference type="Pfam" id="PF07484"/>
    </source>
</evidence>
<evidence type="ECO:0000313" key="3">
    <source>
        <dbReference type="Proteomes" id="UP000601108"/>
    </source>
</evidence>
<dbReference type="Gene3D" id="3.90.1340.10">
    <property type="entry name" value="Phage tail collar domain"/>
    <property type="match status" value="1"/>
</dbReference>
<keyword evidence="3" id="KW-1185">Reference proteome</keyword>
<dbReference type="InterPro" id="IPR011083">
    <property type="entry name" value="Phage_tail_collar_dom"/>
</dbReference>